<dbReference type="Proteomes" id="UP000002166">
    <property type="component" value="Chromosome"/>
</dbReference>
<evidence type="ECO:0000313" key="2">
    <source>
        <dbReference type="EMBL" id="ACA81844.1"/>
    </source>
</evidence>
<dbReference type="EMBL" id="DQ489736">
    <property type="protein sequence ID" value="ACA81844.1"/>
    <property type="molecule type" value="Genomic_DNA"/>
</dbReference>
<keyword evidence="1" id="KW-0812">Transmembrane</keyword>
<evidence type="ECO:0000256" key="1">
    <source>
        <dbReference type="SAM" id="Phobius"/>
    </source>
</evidence>
<gene>
    <name evidence="2" type="ordered locus">LCK_00011</name>
</gene>
<dbReference type="HOGENOM" id="CLU_1608824_0_0_9"/>
<feature type="transmembrane region" description="Helical" evidence="1">
    <location>
        <begin position="146"/>
        <end position="164"/>
    </location>
</feature>
<sequence>MLGVNLIRLKKDLLITLMIVIVGSLIGYVFVSDNMQPNLHKNVDLKIEQIWNHNIGIILLIIFGGIITFGLLSCIILFINGLSFGIVMANLSHHMILFVLVPYATLELSAFLVASLMSFSVSRKIKQALCSRQIGYLYKNLGHEKLFLAIIFILLGLSAILEVYL</sequence>
<dbReference type="AlphaFoldDB" id="B1MW39"/>
<proteinExistence type="predicted"/>
<keyword evidence="1" id="KW-1133">Transmembrane helix</keyword>
<keyword evidence="3" id="KW-1185">Reference proteome</keyword>
<organism evidence="2 3">
    <name type="scientific">Leuconostoc citreum (strain KM20)</name>
    <dbReference type="NCBI Taxonomy" id="349519"/>
    <lineage>
        <taxon>Bacteria</taxon>
        <taxon>Bacillati</taxon>
        <taxon>Bacillota</taxon>
        <taxon>Bacilli</taxon>
        <taxon>Lactobacillales</taxon>
        <taxon>Lactobacillaceae</taxon>
        <taxon>Leuconostoc</taxon>
    </lineage>
</organism>
<feature type="transmembrane region" description="Helical" evidence="1">
    <location>
        <begin position="51"/>
        <end position="84"/>
    </location>
</feature>
<protein>
    <recommendedName>
        <fullName evidence="4">Stage II sporulation protein M</fullName>
    </recommendedName>
</protein>
<evidence type="ECO:0008006" key="4">
    <source>
        <dbReference type="Google" id="ProtNLM"/>
    </source>
</evidence>
<dbReference type="Pfam" id="PF01944">
    <property type="entry name" value="SpoIIM"/>
    <property type="match status" value="1"/>
</dbReference>
<accession>B1MW39</accession>
<name>B1MW39_LEUCK</name>
<feature type="transmembrane region" description="Helical" evidence="1">
    <location>
        <begin position="96"/>
        <end position="119"/>
    </location>
</feature>
<evidence type="ECO:0000313" key="3">
    <source>
        <dbReference type="Proteomes" id="UP000002166"/>
    </source>
</evidence>
<keyword evidence="1" id="KW-0472">Membrane</keyword>
<dbReference type="KEGG" id="lci:LCK_00011"/>
<reference evidence="2 3" key="1">
    <citation type="journal article" date="2008" name="J. Bacteriol.">
        <title>Complete genome sequence of Leuconostoc citreum KM20.</title>
        <authorList>
            <person name="Kim J.F."/>
            <person name="Jeong H."/>
            <person name="Lee J.-S."/>
            <person name="Choi S.-H."/>
            <person name="Ha M."/>
            <person name="Hur C.-G."/>
            <person name="Kim J.-S."/>
            <person name="Lee S."/>
            <person name="Park H.-S."/>
            <person name="Park Y.-H."/>
            <person name="Oh T.K."/>
        </authorList>
    </citation>
    <scope>NUCLEOTIDE SEQUENCE [LARGE SCALE GENOMIC DNA]</scope>
    <source>
        <strain evidence="2 3">KM20</strain>
    </source>
</reference>
<dbReference type="InterPro" id="IPR002798">
    <property type="entry name" value="SpoIIM-like"/>
</dbReference>
<feature type="transmembrane region" description="Helical" evidence="1">
    <location>
        <begin position="12"/>
        <end position="31"/>
    </location>
</feature>